<dbReference type="CDD" id="cd00432">
    <property type="entry name" value="Ribosomal_L18_L5e"/>
    <property type="match status" value="1"/>
</dbReference>
<protein>
    <recommendedName>
        <fullName evidence="6">Large ribosomal subunit protein uL18m</fullName>
    </recommendedName>
    <alternativeName>
        <fullName evidence="7">39S ribosomal protein L18, mitochondrial</fullName>
    </alternativeName>
</protein>
<keyword evidence="3" id="KW-0689">Ribosomal protein</keyword>
<evidence type="ECO:0000313" key="10">
    <source>
        <dbReference type="Proteomes" id="UP001153712"/>
    </source>
</evidence>
<accession>A0A9N9XM38</accession>
<comment type="subcellular location">
    <subcellularLocation>
        <location evidence="1">Mitochondrion</location>
    </subcellularLocation>
</comment>
<dbReference type="GO" id="GO:1990904">
    <property type="term" value="C:ribonucleoprotein complex"/>
    <property type="evidence" value="ECO:0007669"/>
    <property type="project" value="UniProtKB-KW"/>
</dbReference>
<evidence type="ECO:0000256" key="6">
    <source>
        <dbReference type="ARBA" id="ARBA00069051"/>
    </source>
</evidence>
<dbReference type="InterPro" id="IPR005484">
    <property type="entry name" value="Ribosomal_uL18_bac/plant/anim"/>
</dbReference>
<dbReference type="GO" id="GO:0005840">
    <property type="term" value="C:ribosome"/>
    <property type="evidence" value="ECO:0007669"/>
    <property type="project" value="UniProtKB-KW"/>
</dbReference>
<dbReference type="GO" id="GO:0006412">
    <property type="term" value="P:translation"/>
    <property type="evidence" value="ECO:0007669"/>
    <property type="project" value="InterPro"/>
</dbReference>
<dbReference type="FunFam" id="3.30.420.80:FF:000005">
    <property type="entry name" value="39S ribosomal protein L18, mitochondrial"/>
    <property type="match status" value="1"/>
</dbReference>
<keyword evidence="4" id="KW-0496">Mitochondrion</keyword>
<sequence length="179" mass="20642">MFKSKSNILINKAIQNRHYANLPQNEVASVFTNRNPRNLERMRIGYKPNGYHVDAPGKIYWHKLVLTTTGRYLTASVKHFQNGEVLSASTSEWPIKKQLYRTLDTSAYINLGRVLAHRCLQAGLLEISCFIQPKVPNDKTAQFLKALEEGGVCLKEPPQYKPSRPWDQYRPEKPWEVTE</sequence>
<reference evidence="9" key="1">
    <citation type="submission" date="2022-01" db="EMBL/GenBank/DDBJ databases">
        <authorList>
            <person name="King R."/>
        </authorList>
    </citation>
    <scope>NUCLEOTIDE SEQUENCE</scope>
</reference>
<dbReference type="AlphaFoldDB" id="A0A9N9XM38"/>
<dbReference type="PANTHER" id="PTHR12899">
    <property type="entry name" value="39S RIBOSOMAL PROTEIN L18, MITOCHONDRIAL"/>
    <property type="match status" value="1"/>
</dbReference>
<feature type="region of interest" description="Disordered" evidence="8">
    <location>
        <begin position="159"/>
        <end position="179"/>
    </location>
</feature>
<dbReference type="Proteomes" id="UP001153712">
    <property type="component" value="Chromosome 1"/>
</dbReference>
<comment type="similarity">
    <text evidence="2">Belongs to the universal ribosomal protein uL18 family.</text>
</comment>
<evidence type="ECO:0000313" key="9">
    <source>
        <dbReference type="EMBL" id="CAG9854318.1"/>
    </source>
</evidence>
<dbReference type="PANTHER" id="PTHR12899:SF3">
    <property type="entry name" value="LARGE RIBOSOMAL SUBUNIT PROTEIN UL18M"/>
    <property type="match status" value="1"/>
</dbReference>
<dbReference type="EMBL" id="OU900094">
    <property type="protein sequence ID" value="CAG9854318.1"/>
    <property type="molecule type" value="Genomic_DNA"/>
</dbReference>
<dbReference type="InterPro" id="IPR036967">
    <property type="entry name" value="Ribosomal_uS11_sf"/>
</dbReference>
<name>A0A9N9XM38_PHYSR</name>
<organism evidence="9 10">
    <name type="scientific">Phyllotreta striolata</name>
    <name type="common">Striped flea beetle</name>
    <name type="synonym">Crioceris striolata</name>
    <dbReference type="NCBI Taxonomy" id="444603"/>
    <lineage>
        <taxon>Eukaryota</taxon>
        <taxon>Metazoa</taxon>
        <taxon>Ecdysozoa</taxon>
        <taxon>Arthropoda</taxon>
        <taxon>Hexapoda</taxon>
        <taxon>Insecta</taxon>
        <taxon>Pterygota</taxon>
        <taxon>Neoptera</taxon>
        <taxon>Endopterygota</taxon>
        <taxon>Coleoptera</taxon>
        <taxon>Polyphaga</taxon>
        <taxon>Cucujiformia</taxon>
        <taxon>Chrysomeloidea</taxon>
        <taxon>Chrysomelidae</taxon>
        <taxon>Galerucinae</taxon>
        <taxon>Alticini</taxon>
        <taxon>Phyllotreta</taxon>
    </lineage>
</organism>
<evidence type="ECO:0000256" key="1">
    <source>
        <dbReference type="ARBA" id="ARBA00004173"/>
    </source>
</evidence>
<evidence type="ECO:0000256" key="8">
    <source>
        <dbReference type="SAM" id="MobiDB-lite"/>
    </source>
</evidence>
<dbReference type="GO" id="GO:0008097">
    <property type="term" value="F:5S rRNA binding"/>
    <property type="evidence" value="ECO:0007669"/>
    <property type="project" value="TreeGrafter"/>
</dbReference>
<feature type="compositionally biased region" description="Basic and acidic residues" evidence="8">
    <location>
        <begin position="167"/>
        <end position="179"/>
    </location>
</feature>
<gene>
    <name evidence="9" type="ORF">PHYEVI_LOCUS781</name>
</gene>
<evidence type="ECO:0000256" key="2">
    <source>
        <dbReference type="ARBA" id="ARBA00007116"/>
    </source>
</evidence>
<evidence type="ECO:0000256" key="3">
    <source>
        <dbReference type="ARBA" id="ARBA00022980"/>
    </source>
</evidence>
<dbReference type="GO" id="GO:0003735">
    <property type="term" value="F:structural constituent of ribosome"/>
    <property type="evidence" value="ECO:0007669"/>
    <property type="project" value="InterPro"/>
</dbReference>
<dbReference type="Gene3D" id="3.30.420.80">
    <property type="entry name" value="Ribosomal protein S11"/>
    <property type="match status" value="1"/>
</dbReference>
<keyword evidence="10" id="KW-1185">Reference proteome</keyword>
<evidence type="ECO:0000256" key="4">
    <source>
        <dbReference type="ARBA" id="ARBA00023128"/>
    </source>
</evidence>
<dbReference type="SUPFAM" id="SSF53137">
    <property type="entry name" value="Translational machinery components"/>
    <property type="match status" value="1"/>
</dbReference>
<evidence type="ECO:0000256" key="5">
    <source>
        <dbReference type="ARBA" id="ARBA00023274"/>
    </source>
</evidence>
<keyword evidence="5" id="KW-0687">Ribonucleoprotein</keyword>
<proteinExistence type="inferred from homology"/>
<evidence type="ECO:0000256" key="7">
    <source>
        <dbReference type="ARBA" id="ARBA00082661"/>
    </source>
</evidence>
<dbReference type="InterPro" id="IPR057268">
    <property type="entry name" value="Ribosomal_L18"/>
</dbReference>
<dbReference type="GO" id="GO:0005743">
    <property type="term" value="C:mitochondrial inner membrane"/>
    <property type="evidence" value="ECO:0007669"/>
    <property type="project" value="UniProtKB-ARBA"/>
</dbReference>
<dbReference type="OrthoDB" id="1932324at2759"/>